<dbReference type="PANTHER" id="PTHR10628">
    <property type="entry name" value="SIALIDASE"/>
    <property type="match status" value="1"/>
</dbReference>
<dbReference type="Proteomes" id="UP001518140">
    <property type="component" value="Unassembled WGS sequence"/>
</dbReference>
<evidence type="ECO:0000256" key="1">
    <source>
        <dbReference type="ARBA" id="ARBA00000427"/>
    </source>
</evidence>
<evidence type="ECO:0000256" key="3">
    <source>
        <dbReference type="ARBA" id="ARBA00012733"/>
    </source>
</evidence>
<evidence type="ECO:0000256" key="2">
    <source>
        <dbReference type="ARBA" id="ARBA00009348"/>
    </source>
</evidence>
<dbReference type="CDD" id="cd15482">
    <property type="entry name" value="Sialidase_non-viral"/>
    <property type="match status" value="1"/>
</dbReference>
<evidence type="ECO:0000313" key="6">
    <source>
        <dbReference type="EMBL" id="NGO42460.1"/>
    </source>
</evidence>
<feature type="chain" id="PRO_5047504419" description="exo-alpha-sialidase" evidence="4">
    <location>
        <begin position="32"/>
        <end position="417"/>
    </location>
</feature>
<feature type="domain" description="Sialidase" evidence="5">
    <location>
        <begin position="71"/>
        <end position="389"/>
    </location>
</feature>
<dbReference type="InterPro" id="IPR036278">
    <property type="entry name" value="Sialidase_sf"/>
</dbReference>
<dbReference type="InterPro" id="IPR026856">
    <property type="entry name" value="Sialidase_fam"/>
</dbReference>
<dbReference type="RefSeq" id="WP_165339085.1">
    <property type="nucleotide sequence ID" value="NZ_JAAKZX010000021.1"/>
</dbReference>
<dbReference type="EC" id="3.2.1.18" evidence="3"/>
<gene>
    <name evidence="6" type="ORF">G6048_09890</name>
</gene>
<feature type="signal peptide" evidence="4">
    <location>
        <begin position="1"/>
        <end position="31"/>
    </location>
</feature>
<sequence length="417" mass="44947">MPSQPHTSRRTLLAAGVGILALPAVPAAASAAAGAGPAAAVAVPGSTVFARTAGGSHTYRIPAIVRTPRSGDLLAFAEDRLGDADDNGNINLVMRRSKDRGRTWGELKVIWSDGRNKIGPGVPVVDQRSGDIVLLAIRTAGHVSAEDINTGRASWEDSRRPFVLRSTDEGRTWSDPVEITDAVKPRRWRHFVFGPGHAIQLTRGRHAGRIVVPGNHTGIPPAGSDDRGTEAKYHGVHLAYSDDGGHTWKLGATDENYDGRYVNGDESQLIELTDGTLYQSVRDQGGNTPGHRAYVLSEDGGESYAGGLKSQRELETAVVQGTVQRVFATDQGDDSNLILFSSAKETATGGRGAMVIWRSTNEGRDWEEAHTVWPERSAYSDMVKLSDDYLGLLFEAGQNNPYEEISFARISISNLVR</sequence>
<reference evidence="6 7" key="1">
    <citation type="submission" date="2020-02" db="EMBL/GenBank/DDBJ databases">
        <title>Whole-genome analyses of novel actinobacteria.</title>
        <authorList>
            <person name="Sahin N."/>
            <person name="Tokatli A."/>
        </authorList>
    </citation>
    <scope>NUCLEOTIDE SEQUENCE [LARGE SCALE GENOMIC DNA]</scope>
    <source>
        <strain evidence="6 7">YC419</strain>
    </source>
</reference>
<proteinExistence type="inferred from homology"/>
<comment type="caution">
    <text evidence="6">The sequence shown here is derived from an EMBL/GenBank/DDBJ whole genome shotgun (WGS) entry which is preliminary data.</text>
</comment>
<keyword evidence="7" id="KW-1185">Reference proteome</keyword>
<dbReference type="SUPFAM" id="SSF50939">
    <property type="entry name" value="Sialidases"/>
    <property type="match status" value="1"/>
</dbReference>
<comment type="similarity">
    <text evidence="2">Belongs to the glycosyl hydrolase 33 family.</text>
</comment>
<keyword evidence="4" id="KW-0732">Signal</keyword>
<dbReference type="PANTHER" id="PTHR10628:SF30">
    <property type="entry name" value="EXO-ALPHA-SIALIDASE"/>
    <property type="match status" value="1"/>
</dbReference>
<evidence type="ECO:0000259" key="5">
    <source>
        <dbReference type="Pfam" id="PF13088"/>
    </source>
</evidence>
<dbReference type="InterPro" id="IPR011040">
    <property type="entry name" value="Sialidase"/>
</dbReference>
<comment type="catalytic activity">
    <reaction evidence="1">
        <text>Hydrolysis of alpha-(2-&gt;3)-, alpha-(2-&gt;6)-, alpha-(2-&gt;8)- glycosidic linkages of terminal sialic acid residues in oligosaccharides, glycoproteins, glycolipids, colominic acid and synthetic substrates.</text>
        <dbReference type="EC" id="3.2.1.18"/>
    </reaction>
</comment>
<dbReference type="PROSITE" id="PS51318">
    <property type="entry name" value="TAT"/>
    <property type="match status" value="1"/>
</dbReference>
<dbReference type="InterPro" id="IPR006311">
    <property type="entry name" value="TAT_signal"/>
</dbReference>
<evidence type="ECO:0000256" key="4">
    <source>
        <dbReference type="SAM" id="SignalP"/>
    </source>
</evidence>
<organism evidence="6 7">
    <name type="scientific">Streptomyces ureilyticus</name>
    <dbReference type="NCBI Taxonomy" id="1775131"/>
    <lineage>
        <taxon>Bacteria</taxon>
        <taxon>Bacillati</taxon>
        <taxon>Actinomycetota</taxon>
        <taxon>Actinomycetes</taxon>
        <taxon>Kitasatosporales</taxon>
        <taxon>Streptomycetaceae</taxon>
        <taxon>Streptomyces</taxon>
    </lineage>
</organism>
<dbReference type="Pfam" id="PF13088">
    <property type="entry name" value="BNR_2"/>
    <property type="match status" value="1"/>
</dbReference>
<dbReference type="Gene3D" id="2.120.10.10">
    <property type="match status" value="1"/>
</dbReference>
<dbReference type="EMBL" id="JAAKZX010000021">
    <property type="protein sequence ID" value="NGO42460.1"/>
    <property type="molecule type" value="Genomic_DNA"/>
</dbReference>
<protein>
    <recommendedName>
        <fullName evidence="3">exo-alpha-sialidase</fullName>
        <ecNumber evidence="3">3.2.1.18</ecNumber>
    </recommendedName>
</protein>
<evidence type="ECO:0000313" key="7">
    <source>
        <dbReference type="Proteomes" id="UP001518140"/>
    </source>
</evidence>
<name>A0ABX0DKQ8_9ACTN</name>
<accession>A0ABX0DKQ8</accession>